<dbReference type="EC" id="4.1.3.17" evidence="5"/>
<evidence type="ECO:0000313" key="14">
    <source>
        <dbReference type="Proteomes" id="UP000830326"/>
    </source>
</evidence>
<comment type="function">
    <text evidence="8">Catalyzes the aldol cleavage of 4-hydroxy-4-methyl-2-oxoglutarate (HMG) into 2 molecules of pyruvate. Also contains a secondary oxaloacetate (OAA) decarboxylase activity due to the common pyruvate enolate transition state formed following C-C bond cleavage in the retro-aldol and decarboxylation reactions.</text>
</comment>
<comment type="subunit">
    <text evidence="4">Homotrimer.</text>
</comment>
<evidence type="ECO:0000256" key="6">
    <source>
        <dbReference type="ARBA" id="ARBA00012947"/>
    </source>
</evidence>
<evidence type="ECO:0000256" key="2">
    <source>
        <dbReference type="ARBA" id="ARBA00001968"/>
    </source>
</evidence>
<evidence type="ECO:0000256" key="11">
    <source>
        <dbReference type="ARBA" id="ARBA00032305"/>
    </source>
</evidence>
<gene>
    <name evidence="13" type="ORF">MUO15_17375</name>
</gene>
<keyword evidence="14" id="KW-1185">Reference proteome</keyword>
<dbReference type="SUPFAM" id="SSF89562">
    <property type="entry name" value="RraA-like"/>
    <property type="match status" value="1"/>
</dbReference>
<dbReference type="EMBL" id="CP095075">
    <property type="protein sequence ID" value="UOR14040.1"/>
    <property type="molecule type" value="Genomic_DNA"/>
</dbReference>
<comment type="catalytic activity">
    <reaction evidence="1">
        <text>4-hydroxy-4-methyl-2-oxoglutarate = 2 pyruvate</text>
        <dbReference type="Rhea" id="RHEA:22748"/>
        <dbReference type="ChEBI" id="CHEBI:15361"/>
        <dbReference type="ChEBI" id="CHEBI:58276"/>
        <dbReference type="EC" id="4.1.3.17"/>
    </reaction>
</comment>
<dbReference type="InterPro" id="IPR036704">
    <property type="entry name" value="RraA/RraA-like_sf"/>
</dbReference>
<evidence type="ECO:0000313" key="13">
    <source>
        <dbReference type="EMBL" id="UOR14040.1"/>
    </source>
</evidence>
<dbReference type="Gene3D" id="3.50.30.40">
    <property type="entry name" value="Ribonuclease E inhibitor RraA/RraA-like"/>
    <property type="match status" value="1"/>
</dbReference>
<evidence type="ECO:0000256" key="10">
    <source>
        <dbReference type="ARBA" id="ARBA00030169"/>
    </source>
</evidence>
<organism evidence="13 14">
    <name type="scientific">Halobacillus amylolyticus</name>
    <dbReference type="NCBI Taxonomy" id="2932259"/>
    <lineage>
        <taxon>Bacteria</taxon>
        <taxon>Bacillati</taxon>
        <taxon>Bacillota</taxon>
        <taxon>Bacilli</taxon>
        <taxon>Bacillales</taxon>
        <taxon>Bacillaceae</taxon>
        <taxon>Halobacillus</taxon>
    </lineage>
</organism>
<sequence length="174" mass="18901">MVGCAITVKTRPSDNLMVHKAIDLAQSGDVIVVDAGGEVTHAIIGEIMMRMAQKKGIAGFVIHGAIRDSAVIREETFPIYARGVTHHGPYKDGPGEINVPITMDGTIVNPGDIIVGDEDGVVVVPYQRANDMIKLAQEQQRQEKQILQSIKDGTLDRKWVDKILEAKGCEFPDG</sequence>
<evidence type="ECO:0000256" key="9">
    <source>
        <dbReference type="ARBA" id="ARBA00029596"/>
    </source>
</evidence>
<name>A0ABY4HJE3_9BACI</name>
<evidence type="ECO:0000256" key="8">
    <source>
        <dbReference type="ARBA" id="ARBA00025046"/>
    </source>
</evidence>
<comment type="cofactor">
    <cofactor evidence="2">
        <name>a divalent metal cation</name>
        <dbReference type="ChEBI" id="CHEBI:60240"/>
    </cofactor>
</comment>
<dbReference type="InterPro" id="IPR005493">
    <property type="entry name" value="RraA/RraA-like"/>
</dbReference>
<evidence type="ECO:0000256" key="12">
    <source>
        <dbReference type="ARBA" id="ARBA00047973"/>
    </source>
</evidence>
<accession>A0ABY4HJE3</accession>
<comment type="similarity">
    <text evidence="3">Belongs to the class II aldolase/RraA-like family.</text>
</comment>
<reference evidence="13" key="1">
    <citation type="submission" date="2022-04" db="EMBL/GenBank/DDBJ databases">
        <title>Halobacillus sp. isolated from saltern.</title>
        <authorList>
            <person name="Won M."/>
            <person name="Lee C.-M."/>
            <person name="Woen H.-Y."/>
            <person name="Kwon S.-W."/>
        </authorList>
    </citation>
    <scope>NUCLEOTIDE SEQUENCE</scope>
    <source>
        <strain evidence="13">SSHM10-5</strain>
    </source>
</reference>
<evidence type="ECO:0000256" key="4">
    <source>
        <dbReference type="ARBA" id="ARBA00011233"/>
    </source>
</evidence>
<dbReference type="Proteomes" id="UP000830326">
    <property type="component" value="Chromosome"/>
</dbReference>
<evidence type="ECO:0000256" key="7">
    <source>
        <dbReference type="ARBA" id="ARBA00016549"/>
    </source>
</evidence>
<dbReference type="NCBIfam" id="NF004850">
    <property type="entry name" value="PRK06201.1"/>
    <property type="match status" value="1"/>
</dbReference>
<evidence type="ECO:0000256" key="5">
    <source>
        <dbReference type="ARBA" id="ARBA00012213"/>
    </source>
</evidence>
<protein>
    <recommendedName>
        <fullName evidence="7">Putative 4-hydroxy-4-methyl-2-oxoglutarate aldolase</fullName>
        <ecNumber evidence="6">4.1.1.112</ecNumber>
        <ecNumber evidence="5">4.1.3.17</ecNumber>
    </recommendedName>
    <alternativeName>
        <fullName evidence="11">Oxaloacetate decarboxylase</fullName>
    </alternativeName>
    <alternativeName>
        <fullName evidence="9">Regulator of ribonuclease activity homolog</fullName>
    </alternativeName>
    <alternativeName>
        <fullName evidence="10">RraA-like protein</fullName>
    </alternativeName>
</protein>
<dbReference type="EC" id="4.1.1.112" evidence="6"/>
<dbReference type="PANTHER" id="PTHR33254:SF4">
    <property type="entry name" value="4-HYDROXY-4-METHYL-2-OXOGLUTARATE ALDOLASE 3-RELATED"/>
    <property type="match status" value="1"/>
</dbReference>
<proteinExistence type="inferred from homology"/>
<evidence type="ECO:0000256" key="1">
    <source>
        <dbReference type="ARBA" id="ARBA00001342"/>
    </source>
</evidence>
<dbReference type="Pfam" id="PF03737">
    <property type="entry name" value="RraA-like"/>
    <property type="match status" value="1"/>
</dbReference>
<dbReference type="CDD" id="cd16841">
    <property type="entry name" value="RraA_family"/>
    <property type="match status" value="1"/>
</dbReference>
<comment type="catalytic activity">
    <reaction evidence="12">
        <text>oxaloacetate + H(+) = pyruvate + CO2</text>
        <dbReference type="Rhea" id="RHEA:15641"/>
        <dbReference type="ChEBI" id="CHEBI:15361"/>
        <dbReference type="ChEBI" id="CHEBI:15378"/>
        <dbReference type="ChEBI" id="CHEBI:16452"/>
        <dbReference type="ChEBI" id="CHEBI:16526"/>
        <dbReference type="EC" id="4.1.1.112"/>
    </reaction>
</comment>
<dbReference type="PANTHER" id="PTHR33254">
    <property type="entry name" value="4-HYDROXY-4-METHYL-2-OXOGLUTARATE ALDOLASE 3-RELATED"/>
    <property type="match status" value="1"/>
</dbReference>
<evidence type="ECO:0000256" key="3">
    <source>
        <dbReference type="ARBA" id="ARBA00008621"/>
    </source>
</evidence>